<comment type="pathway">
    <text evidence="5">Isoprenoid biosynthesis; isopentenyl diphosphate biosynthesis via DXP pathway; isopentenyl diphosphate from 1-deoxy-D-xylulose 5-phosphate: step 6/6.</text>
</comment>
<dbReference type="InterPro" id="IPR003451">
    <property type="entry name" value="LytB/IspH"/>
</dbReference>
<keyword evidence="2 5" id="KW-0479">Metal-binding</keyword>
<dbReference type="EC" id="1.17.7.4" evidence="5"/>
<dbReference type="GO" id="GO:0051745">
    <property type="term" value="F:4-hydroxy-3-methylbut-2-enyl diphosphate reductase activity"/>
    <property type="evidence" value="ECO:0007669"/>
    <property type="project" value="UniProtKB-UniRule"/>
</dbReference>
<sequence length="315" mass="34247">MNVLLAKPRGFCAGVKRAIAIVEKALEIYGAPIYVLHEIVHNTTVVNTLREKGVVFVEQLEEAPGNSVLIFSAHGVARSVEERARKLGLRTINATCPLVTKVHRRVALLNKIGYDVLVIGHRGHPEVEGTCGRASGAVHVVSRPEDVAALTVADDNRVGYVTQTTLSMDDASEVLAAIRARFPKIDQPERTDICYATQNRQNAVRELCEEVDLLLVVGSKNSSNSNRLREVGEHRNITSHLIDNASEIDPAWLQGVTTIGVTAGASAPESLVNEVLDRLRDLGAISIREMEGEDETIQFQLGCPELDELEPGPAT</sequence>
<dbReference type="Proteomes" id="UP001063350">
    <property type="component" value="Chromosome"/>
</dbReference>
<keyword evidence="1 5" id="KW-0004">4Fe-4S</keyword>
<feature type="binding site" evidence="5">
    <location>
        <position position="266"/>
    </location>
    <ligand>
        <name>dimethylallyl diphosphate</name>
        <dbReference type="ChEBI" id="CHEBI:57623"/>
    </ligand>
</feature>
<dbReference type="GO" id="GO:0050992">
    <property type="term" value="P:dimethylallyl diphosphate biosynthetic process"/>
    <property type="evidence" value="ECO:0007669"/>
    <property type="project" value="UniProtKB-UniRule"/>
</dbReference>
<proteinExistence type="inferred from homology"/>
<feature type="binding site" evidence="5">
    <location>
        <position position="222"/>
    </location>
    <ligand>
        <name>dimethylallyl diphosphate</name>
        <dbReference type="ChEBI" id="CHEBI:57623"/>
    </ligand>
</feature>
<dbReference type="PANTHER" id="PTHR30426">
    <property type="entry name" value="4-HYDROXY-3-METHYLBUT-2-ENYL DIPHOSPHATE REDUCTASE"/>
    <property type="match status" value="1"/>
</dbReference>
<feature type="binding site" evidence="5">
    <location>
        <position position="74"/>
    </location>
    <ligand>
        <name>isopentenyl diphosphate</name>
        <dbReference type="ChEBI" id="CHEBI:128769"/>
    </ligand>
</feature>
<gene>
    <name evidence="6" type="primary">lytB</name>
    <name evidence="5" type="synonym">ispH</name>
    <name evidence="6" type="ORF">GF1_27110</name>
</gene>
<comment type="function">
    <text evidence="5">Catalyzes the conversion of 1-hydroxy-2-methyl-2-(E)-butenyl 4-diphosphate (HMBPP) into a mixture of isopentenyl diphosphate (IPP) and dimethylallyl diphosphate (DMAPP). Acts in the terminal step of the DOXP/MEP pathway for isoprenoid precursor biosynthesis.</text>
</comment>
<comment type="catalytic activity">
    <reaction evidence="5">
        <text>dimethylallyl diphosphate + 2 oxidized [2Fe-2S]-[ferredoxin] + H2O = (2E)-4-hydroxy-3-methylbut-2-enyl diphosphate + 2 reduced [2Fe-2S]-[ferredoxin] + 2 H(+)</text>
        <dbReference type="Rhea" id="RHEA:24825"/>
        <dbReference type="Rhea" id="RHEA-COMP:10000"/>
        <dbReference type="Rhea" id="RHEA-COMP:10001"/>
        <dbReference type="ChEBI" id="CHEBI:15377"/>
        <dbReference type="ChEBI" id="CHEBI:15378"/>
        <dbReference type="ChEBI" id="CHEBI:33737"/>
        <dbReference type="ChEBI" id="CHEBI:33738"/>
        <dbReference type="ChEBI" id="CHEBI:57623"/>
        <dbReference type="ChEBI" id="CHEBI:128753"/>
        <dbReference type="EC" id="1.17.7.4"/>
    </reaction>
</comment>
<feature type="binding site" evidence="5">
    <location>
        <position position="41"/>
    </location>
    <ligand>
        <name>(2E)-4-hydroxy-3-methylbut-2-enyl diphosphate</name>
        <dbReference type="ChEBI" id="CHEBI:128753"/>
    </ligand>
</feature>
<dbReference type="Gene3D" id="3.40.1010.20">
    <property type="entry name" value="4-hydroxy-3-methylbut-2-enyl diphosphate reductase, catalytic domain"/>
    <property type="match status" value="2"/>
</dbReference>
<feature type="binding site" evidence="5">
    <location>
        <position position="266"/>
    </location>
    <ligand>
        <name>isopentenyl diphosphate</name>
        <dbReference type="ChEBI" id="CHEBI:128769"/>
    </ligand>
</feature>
<evidence type="ECO:0000256" key="2">
    <source>
        <dbReference type="ARBA" id="ARBA00022723"/>
    </source>
</evidence>
<feature type="binding site" evidence="5">
    <location>
        <position position="124"/>
    </location>
    <ligand>
        <name>(2E)-4-hydroxy-3-methylbut-2-enyl diphosphate</name>
        <dbReference type="ChEBI" id="CHEBI:128753"/>
    </ligand>
</feature>
<dbReference type="CDD" id="cd13944">
    <property type="entry name" value="lytB_ispH"/>
    <property type="match status" value="1"/>
</dbReference>
<feature type="active site" description="Proton donor" evidence="5">
    <location>
        <position position="126"/>
    </location>
</feature>
<feature type="binding site" evidence="5">
    <location>
        <position position="223"/>
    </location>
    <ligand>
        <name>dimethylallyl diphosphate</name>
        <dbReference type="ChEBI" id="CHEBI:57623"/>
    </ligand>
</feature>
<organism evidence="6 7">
    <name type="scientific">Desulfolithobacter dissulfuricans</name>
    <dbReference type="NCBI Taxonomy" id="2795293"/>
    <lineage>
        <taxon>Bacteria</taxon>
        <taxon>Pseudomonadati</taxon>
        <taxon>Thermodesulfobacteriota</taxon>
        <taxon>Desulfobulbia</taxon>
        <taxon>Desulfobulbales</taxon>
        <taxon>Desulfobulbaceae</taxon>
        <taxon>Desulfolithobacter</taxon>
    </lineage>
</organism>
<dbReference type="KEGG" id="ddu:GF1_27110"/>
<feature type="binding site" evidence="5">
    <location>
        <position position="41"/>
    </location>
    <ligand>
        <name>dimethylallyl diphosphate</name>
        <dbReference type="ChEBI" id="CHEBI:57623"/>
    </ligand>
</feature>
<feature type="binding site" evidence="5">
    <location>
        <position position="222"/>
    </location>
    <ligand>
        <name>isopentenyl diphosphate</name>
        <dbReference type="ChEBI" id="CHEBI:128769"/>
    </ligand>
</feature>
<evidence type="ECO:0000256" key="5">
    <source>
        <dbReference type="HAMAP-Rule" id="MF_00191"/>
    </source>
</evidence>
<feature type="binding site" evidence="5">
    <location>
        <position position="164"/>
    </location>
    <ligand>
        <name>(2E)-4-hydroxy-3-methylbut-2-enyl diphosphate</name>
        <dbReference type="ChEBI" id="CHEBI:128753"/>
    </ligand>
</feature>
<comment type="similarity">
    <text evidence="5">Belongs to the IspH family.</text>
</comment>
<evidence type="ECO:0000256" key="3">
    <source>
        <dbReference type="ARBA" id="ARBA00023004"/>
    </source>
</evidence>
<evidence type="ECO:0000256" key="1">
    <source>
        <dbReference type="ARBA" id="ARBA00022485"/>
    </source>
</evidence>
<dbReference type="PANTHER" id="PTHR30426:SF0">
    <property type="entry name" value="4-HYDROXY-3-METHYLBUT-2-ENYL DIPHOSPHATE REDUCTASE"/>
    <property type="match status" value="1"/>
</dbReference>
<feature type="binding site" evidence="5">
    <location>
        <position position="74"/>
    </location>
    <ligand>
        <name>dimethylallyl diphosphate</name>
        <dbReference type="ChEBI" id="CHEBI:57623"/>
    </ligand>
</feature>
<feature type="binding site" evidence="5">
    <location>
        <position position="224"/>
    </location>
    <ligand>
        <name>isopentenyl diphosphate</name>
        <dbReference type="ChEBI" id="CHEBI:128769"/>
    </ligand>
</feature>
<feature type="binding site" evidence="5">
    <location>
        <position position="124"/>
    </location>
    <ligand>
        <name>isopentenyl diphosphate</name>
        <dbReference type="ChEBI" id="CHEBI:128769"/>
    </ligand>
</feature>
<feature type="binding site" evidence="5">
    <location>
        <position position="224"/>
    </location>
    <ligand>
        <name>dimethylallyl diphosphate</name>
        <dbReference type="ChEBI" id="CHEBI:57623"/>
    </ligand>
</feature>
<feature type="binding site" evidence="5">
    <location>
        <position position="222"/>
    </location>
    <ligand>
        <name>(2E)-4-hydroxy-3-methylbut-2-enyl diphosphate</name>
        <dbReference type="ChEBI" id="CHEBI:128753"/>
    </ligand>
</feature>
<evidence type="ECO:0000313" key="7">
    <source>
        <dbReference type="Proteomes" id="UP001063350"/>
    </source>
</evidence>
<protein>
    <recommendedName>
        <fullName evidence="5">4-hydroxy-3-methylbut-2-enyl diphosphate reductase</fullName>
        <shortName evidence="5">HMBPP reductase</shortName>
        <ecNumber evidence="5">1.17.7.4</ecNumber>
    </recommendedName>
</protein>
<dbReference type="Pfam" id="PF02401">
    <property type="entry name" value="LYTB"/>
    <property type="match status" value="1"/>
</dbReference>
<name>A0A915U3T8_9BACT</name>
<comment type="pathway">
    <text evidence="5">Isoprenoid biosynthesis; dimethylallyl diphosphate biosynthesis; dimethylallyl diphosphate from (2E)-4-hydroxy-3-methylbutenyl diphosphate: step 1/1.</text>
</comment>
<dbReference type="RefSeq" id="WP_267927072.1">
    <property type="nucleotide sequence ID" value="NZ_AP024233.1"/>
</dbReference>
<dbReference type="Gene3D" id="3.40.50.11270">
    <property type="match status" value="1"/>
</dbReference>
<dbReference type="NCBIfam" id="NF002190">
    <property type="entry name" value="PRK01045.1-4"/>
    <property type="match status" value="1"/>
</dbReference>
<dbReference type="EMBL" id="AP024233">
    <property type="protein sequence ID" value="BCO10335.1"/>
    <property type="molecule type" value="Genomic_DNA"/>
</dbReference>
<feature type="binding site" evidence="5">
    <location>
        <position position="41"/>
    </location>
    <ligand>
        <name>isopentenyl diphosphate</name>
        <dbReference type="ChEBI" id="CHEBI:128769"/>
    </ligand>
</feature>
<keyword evidence="5" id="KW-0414">Isoprene biosynthesis</keyword>
<dbReference type="HAMAP" id="MF_00191">
    <property type="entry name" value="IspH"/>
    <property type="match status" value="1"/>
</dbReference>
<keyword evidence="3 5" id="KW-0408">Iron</keyword>
<dbReference type="GO" id="GO:0019288">
    <property type="term" value="P:isopentenyl diphosphate biosynthetic process, methylerythritol 4-phosphate pathway"/>
    <property type="evidence" value="ECO:0007669"/>
    <property type="project" value="UniProtKB-UniRule"/>
</dbReference>
<dbReference type="NCBIfam" id="TIGR00216">
    <property type="entry name" value="ispH_lytB"/>
    <property type="match status" value="1"/>
</dbReference>
<feature type="binding site" evidence="5">
    <location>
        <position position="224"/>
    </location>
    <ligand>
        <name>(2E)-4-hydroxy-3-methylbut-2-enyl diphosphate</name>
        <dbReference type="ChEBI" id="CHEBI:128753"/>
    </ligand>
</feature>
<keyword evidence="7" id="KW-1185">Reference proteome</keyword>
<feature type="binding site" evidence="5">
    <location>
        <position position="266"/>
    </location>
    <ligand>
        <name>(2E)-4-hydroxy-3-methylbut-2-enyl diphosphate</name>
        <dbReference type="ChEBI" id="CHEBI:128753"/>
    </ligand>
</feature>
<feature type="binding site" evidence="5">
    <location>
        <position position="96"/>
    </location>
    <ligand>
        <name>[4Fe-4S] cluster</name>
        <dbReference type="ChEBI" id="CHEBI:49883"/>
    </ligand>
</feature>
<dbReference type="GO" id="GO:0016114">
    <property type="term" value="P:terpenoid biosynthetic process"/>
    <property type="evidence" value="ECO:0007669"/>
    <property type="project" value="UniProtKB-UniRule"/>
</dbReference>
<feature type="binding site" evidence="5">
    <location>
        <position position="12"/>
    </location>
    <ligand>
        <name>[4Fe-4S] cluster</name>
        <dbReference type="ChEBI" id="CHEBI:49883"/>
    </ligand>
</feature>
<comment type="catalytic activity">
    <reaction evidence="5">
        <text>isopentenyl diphosphate + 2 oxidized [2Fe-2S]-[ferredoxin] + H2O = (2E)-4-hydroxy-3-methylbut-2-enyl diphosphate + 2 reduced [2Fe-2S]-[ferredoxin] + 2 H(+)</text>
        <dbReference type="Rhea" id="RHEA:24488"/>
        <dbReference type="Rhea" id="RHEA-COMP:10000"/>
        <dbReference type="Rhea" id="RHEA-COMP:10001"/>
        <dbReference type="ChEBI" id="CHEBI:15377"/>
        <dbReference type="ChEBI" id="CHEBI:15378"/>
        <dbReference type="ChEBI" id="CHEBI:33737"/>
        <dbReference type="ChEBI" id="CHEBI:33738"/>
        <dbReference type="ChEBI" id="CHEBI:128753"/>
        <dbReference type="ChEBI" id="CHEBI:128769"/>
        <dbReference type="EC" id="1.17.7.4"/>
    </reaction>
</comment>
<dbReference type="GO" id="GO:0051539">
    <property type="term" value="F:4 iron, 4 sulfur cluster binding"/>
    <property type="evidence" value="ECO:0007669"/>
    <property type="project" value="UniProtKB-UniRule"/>
</dbReference>
<dbReference type="GO" id="GO:0046872">
    <property type="term" value="F:metal ion binding"/>
    <property type="evidence" value="ECO:0007669"/>
    <property type="project" value="UniProtKB-KW"/>
</dbReference>
<evidence type="ECO:0000256" key="4">
    <source>
        <dbReference type="ARBA" id="ARBA00023014"/>
    </source>
</evidence>
<feature type="binding site" evidence="5">
    <location>
        <position position="74"/>
    </location>
    <ligand>
        <name>(2E)-4-hydroxy-3-methylbut-2-enyl diphosphate</name>
        <dbReference type="ChEBI" id="CHEBI:128753"/>
    </ligand>
</feature>
<feature type="binding site" evidence="5">
    <location>
        <position position="124"/>
    </location>
    <ligand>
        <name>dimethylallyl diphosphate</name>
        <dbReference type="ChEBI" id="CHEBI:57623"/>
    </ligand>
</feature>
<accession>A0A915U3T8</accession>
<reference evidence="6" key="1">
    <citation type="submission" date="2020-12" db="EMBL/GenBank/DDBJ databases">
        <title>Desulfobium dissulfuricans gen. nov., sp. nov., a novel mesophilic, sulfate-reducing bacterium isolated from a deep-sea hydrothermal vent.</title>
        <authorList>
            <person name="Hashimoto Y."/>
            <person name="Tame A."/>
            <person name="Sawayama S."/>
            <person name="Miyazaki J."/>
            <person name="Takai K."/>
            <person name="Nakagawa S."/>
        </authorList>
    </citation>
    <scope>NUCLEOTIDE SEQUENCE</scope>
    <source>
        <strain evidence="6">GF1</strain>
    </source>
</reference>
<keyword evidence="5" id="KW-0560">Oxidoreductase</keyword>
<evidence type="ECO:0000313" key="6">
    <source>
        <dbReference type="EMBL" id="BCO10335.1"/>
    </source>
</evidence>
<feature type="binding site" evidence="5">
    <location>
        <position position="223"/>
    </location>
    <ligand>
        <name>isopentenyl diphosphate</name>
        <dbReference type="ChEBI" id="CHEBI:128769"/>
    </ligand>
</feature>
<dbReference type="NCBIfam" id="NF002188">
    <property type="entry name" value="PRK01045.1-2"/>
    <property type="match status" value="1"/>
</dbReference>
<feature type="binding site" evidence="5">
    <location>
        <position position="194"/>
    </location>
    <ligand>
        <name>[4Fe-4S] cluster</name>
        <dbReference type="ChEBI" id="CHEBI:49883"/>
    </ligand>
</feature>
<dbReference type="AlphaFoldDB" id="A0A915U3T8"/>
<feature type="binding site" evidence="5">
    <location>
        <position position="223"/>
    </location>
    <ligand>
        <name>(2E)-4-hydroxy-3-methylbut-2-enyl diphosphate</name>
        <dbReference type="ChEBI" id="CHEBI:128753"/>
    </ligand>
</feature>
<comment type="cofactor">
    <cofactor evidence="5">
        <name>[4Fe-4S] cluster</name>
        <dbReference type="ChEBI" id="CHEBI:49883"/>
    </cofactor>
    <text evidence="5">Binds 1 [4Fe-4S] cluster per subunit.</text>
</comment>
<keyword evidence="4 5" id="KW-0411">Iron-sulfur</keyword>